<evidence type="ECO:0000313" key="1">
    <source>
        <dbReference type="EMBL" id="KAK4009816.1"/>
    </source>
</evidence>
<reference evidence="1 2" key="1">
    <citation type="journal article" date="2023" name="Nucleic Acids Res.">
        <title>The hologenome of Daphnia magna reveals possible DNA methylation and microbiome-mediated evolution of the host genome.</title>
        <authorList>
            <person name="Chaturvedi A."/>
            <person name="Li X."/>
            <person name="Dhandapani V."/>
            <person name="Marshall H."/>
            <person name="Kissane S."/>
            <person name="Cuenca-Cambronero M."/>
            <person name="Asole G."/>
            <person name="Calvet F."/>
            <person name="Ruiz-Romero M."/>
            <person name="Marangio P."/>
            <person name="Guigo R."/>
            <person name="Rago D."/>
            <person name="Mirbahai L."/>
            <person name="Eastwood N."/>
            <person name="Colbourne J.K."/>
            <person name="Zhou J."/>
            <person name="Mallon E."/>
            <person name="Orsini L."/>
        </authorList>
    </citation>
    <scope>NUCLEOTIDE SEQUENCE [LARGE SCALE GENOMIC DNA]</scope>
    <source>
        <strain evidence="1">LRV0_1</strain>
    </source>
</reference>
<dbReference type="Proteomes" id="UP001234178">
    <property type="component" value="Unassembled WGS sequence"/>
</dbReference>
<accession>A0ABQ9ZA98</accession>
<comment type="caution">
    <text evidence="1">The sequence shown here is derived from an EMBL/GenBank/DDBJ whole genome shotgun (WGS) entry which is preliminary data.</text>
</comment>
<protein>
    <submittedName>
        <fullName evidence="1">Uncharacterized protein</fullName>
    </submittedName>
</protein>
<organism evidence="1 2">
    <name type="scientific">Daphnia magna</name>
    <dbReference type="NCBI Taxonomy" id="35525"/>
    <lineage>
        <taxon>Eukaryota</taxon>
        <taxon>Metazoa</taxon>
        <taxon>Ecdysozoa</taxon>
        <taxon>Arthropoda</taxon>
        <taxon>Crustacea</taxon>
        <taxon>Branchiopoda</taxon>
        <taxon>Diplostraca</taxon>
        <taxon>Cladocera</taxon>
        <taxon>Anomopoda</taxon>
        <taxon>Daphniidae</taxon>
        <taxon>Daphnia</taxon>
    </lineage>
</organism>
<sequence length="105" mass="11432">MNSLKGTAATEDVLLPRIRVIATAGAIAKVPNSSRSQLRGQYPLLLNCRNASNFARWTAWRENKSGHAAATARLGHRLRISATTPTISTANSKLRKPPSAARLWQ</sequence>
<dbReference type="EMBL" id="JAOYFB010000003">
    <property type="protein sequence ID" value="KAK4009816.1"/>
    <property type="molecule type" value="Genomic_DNA"/>
</dbReference>
<keyword evidence="2" id="KW-1185">Reference proteome</keyword>
<proteinExistence type="predicted"/>
<name>A0ABQ9ZA98_9CRUS</name>
<evidence type="ECO:0000313" key="2">
    <source>
        <dbReference type="Proteomes" id="UP001234178"/>
    </source>
</evidence>
<gene>
    <name evidence="1" type="ORF">OUZ56_018963</name>
</gene>